<protein>
    <submittedName>
        <fullName evidence="1">Haloacid dehalogenase superfamily, subfamily IA, variant 3 with third motif having DD or ED</fullName>
    </submittedName>
</protein>
<reference evidence="1 2" key="1">
    <citation type="submission" date="2016-10" db="EMBL/GenBank/DDBJ databases">
        <authorList>
            <person name="de Groot N.N."/>
        </authorList>
    </citation>
    <scope>NUCLEOTIDE SEQUENCE [LARGE SCALE GENOMIC DNA]</scope>
    <source>
        <strain evidence="1 2">APO</strain>
    </source>
</reference>
<dbReference type="CDD" id="cd07505">
    <property type="entry name" value="HAD_BPGM-like"/>
    <property type="match status" value="1"/>
</dbReference>
<dbReference type="AlphaFoldDB" id="A0A1H3QG54"/>
<evidence type="ECO:0000313" key="2">
    <source>
        <dbReference type="Proteomes" id="UP000199230"/>
    </source>
</evidence>
<dbReference type="Pfam" id="PF13419">
    <property type="entry name" value="HAD_2"/>
    <property type="match status" value="1"/>
</dbReference>
<name>A0A1H3QG54_9FIRM</name>
<dbReference type="SFLD" id="SFLDS00003">
    <property type="entry name" value="Haloacid_Dehalogenase"/>
    <property type="match status" value="1"/>
</dbReference>
<proteinExistence type="predicted"/>
<accession>A0A1H3QG54</accession>
<dbReference type="RefSeq" id="WP_242870124.1">
    <property type="nucleotide sequence ID" value="NZ_FNPV01000009.1"/>
</dbReference>
<dbReference type="InterPro" id="IPR006439">
    <property type="entry name" value="HAD-SF_hydro_IA"/>
</dbReference>
<dbReference type="Gene3D" id="3.40.50.1000">
    <property type="entry name" value="HAD superfamily/HAD-like"/>
    <property type="match status" value="1"/>
</dbReference>
<sequence length="221" mass="24616">MKGAIFDLDGTLLDSMPIWEKAGELFLAGIGKKAEPNLSTMLFSMSMKEGAVFLKERYDLIMDADEIIAGVNHTIEEQYRRQILLKDGAASFLKKMHQAGIAMVVATACDRCVLEEALVRLQIMQYFETIFTCTEVGASKKSPHIYLKAAEYLGALPKDIWVFEDALYAIETAKKAGFKTIGVGDSSNKKDKEKILHISDFYIESFFEVLTLPAIIKAKNG</sequence>
<dbReference type="InterPro" id="IPR041492">
    <property type="entry name" value="HAD_2"/>
</dbReference>
<dbReference type="SUPFAM" id="SSF56784">
    <property type="entry name" value="HAD-like"/>
    <property type="match status" value="1"/>
</dbReference>
<dbReference type="EMBL" id="FNPV01000009">
    <property type="protein sequence ID" value="SDZ12492.1"/>
    <property type="molecule type" value="Genomic_DNA"/>
</dbReference>
<evidence type="ECO:0000313" key="1">
    <source>
        <dbReference type="EMBL" id="SDZ12492.1"/>
    </source>
</evidence>
<dbReference type="GO" id="GO:0016791">
    <property type="term" value="F:phosphatase activity"/>
    <property type="evidence" value="ECO:0007669"/>
    <property type="project" value="TreeGrafter"/>
</dbReference>
<keyword evidence="2" id="KW-1185">Reference proteome</keyword>
<dbReference type="PANTHER" id="PTHR18901:SF38">
    <property type="entry name" value="PSEUDOURIDINE-5'-PHOSPHATASE"/>
    <property type="match status" value="1"/>
</dbReference>
<dbReference type="SFLD" id="SFLDG01129">
    <property type="entry name" value="C1.5:_HAD__Beta-PGM__Phosphata"/>
    <property type="match status" value="1"/>
</dbReference>
<dbReference type="InterPro" id="IPR023214">
    <property type="entry name" value="HAD_sf"/>
</dbReference>
<dbReference type="Gene3D" id="1.10.150.240">
    <property type="entry name" value="Putative phosphatase, domain 2"/>
    <property type="match status" value="1"/>
</dbReference>
<dbReference type="InterPro" id="IPR023198">
    <property type="entry name" value="PGP-like_dom2"/>
</dbReference>
<dbReference type="PANTHER" id="PTHR18901">
    <property type="entry name" value="2-DEOXYGLUCOSE-6-PHOSPHATE PHOSPHATASE 2"/>
    <property type="match status" value="1"/>
</dbReference>
<dbReference type="Proteomes" id="UP000199230">
    <property type="component" value="Unassembled WGS sequence"/>
</dbReference>
<dbReference type="STRING" id="159292.SAMN05192546_10969"/>
<gene>
    <name evidence="1" type="ORF">SAMN05192546_10969</name>
</gene>
<organism evidence="1 2">
    <name type="scientific">Tindallia californiensis</name>
    <dbReference type="NCBI Taxonomy" id="159292"/>
    <lineage>
        <taxon>Bacteria</taxon>
        <taxon>Bacillati</taxon>
        <taxon>Bacillota</taxon>
        <taxon>Clostridia</taxon>
        <taxon>Peptostreptococcales</taxon>
        <taxon>Tindalliaceae</taxon>
        <taxon>Tindallia</taxon>
    </lineage>
</organism>
<dbReference type="InterPro" id="IPR036412">
    <property type="entry name" value="HAD-like_sf"/>
</dbReference>
<dbReference type="NCBIfam" id="TIGR01509">
    <property type="entry name" value="HAD-SF-IA-v3"/>
    <property type="match status" value="1"/>
</dbReference>
<dbReference type="PRINTS" id="PR00413">
    <property type="entry name" value="HADHALOGNASE"/>
</dbReference>